<evidence type="ECO:0000313" key="2">
    <source>
        <dbReference type="Proteomes" id="UP000609346"/>
    </source>
</evidence>
<protein>
    <submittedName>
        <fullName evidence="1">FixH family protein</fullName>
    </submittedName>
</protein>
<comment type="caution">
    <text evidence="1">The sequence shown here is derived from an EMBL/GenBank/DDBJ whole genome shotgun (WGS) entry which is preliminary data.</text>
</comment>
<gene>
    <name evidence="1" type="ORF">H8B09_23115</name>
</gene>
<dbReference type="Proteomes" id="UP000609346">
    <property type="component" value="Unassembled WGS sequence"/>
</dbReference>
<sequence>MAMKSTRWLTIAVVLILVMGLVGCGAAAKEGEVDPKDVTVDLVSDPVVMKANLPGKLIVQTTGLSSDITPDIQIDIRKPDNKGLPEYVKTASIGNGQYAAEYTFAAGGSYTVYLHVMQGELHITKKKKLDVQ</sequence>
<name>A0ABR8N2A8_9BACL</name>
<accession>A0ABR8N2A8</accession>
<dbReference type="RefSeq" id="WP_191205964.1">
    <property type="nucleotide sequence ID" value="NZ_JACXZA010000006.1"/>
</dbReference>
<evidence type="ECO:0000313" key="1">
    <source>
        <dbReference type="EMBL" id="MBD3921676.1"/>
    </source>
</evidence>
<dbReference type="EMBL" id="JACXZA010000006">
    <property type="protein sequence ID" value="MBD3921676.1"/>
    <property type="molecule type" value="Genomic_DNA"/>
</dbReference>
<organism evidence="1 2">
    <name type="scientific">Paenibacillus terricola</name>
    <dbReference type="NCBI Taxonomy" id="2763503"/>
    <lineage>
        <taxon>Bacteria</taxon>
        <taxon>Bacillati</taxon>
        <taxon>Bacillota</taxon>
        <taxon>Bacilli</taxon>
        <taxon>Bacillales</taxon>
        <taxon>Paenibacillaceae</taxon>
        <taxon>Paenibacillus</taxon>
    </lineage>
</organism>
<keyword evidence="2" id="KW-1185">Reference proteome</keyword>
<dbReference type="PROSITE" id="PS51257">
    <property type="entry name" value="PROKAR_LIPOPROTEIN"/>
    <property type="match status" value="1"/>
</dbReference>
<reference evidence="1 2" key="1">
    <citation type="submission" date="2020-09" db="EMBL/GenBank/DDBJ databases">
        <title>Paenibacillus sp. strain PR3 16S rRNA gene Genome sequencing and assembly.</title>
        <authorList>
            <person name="Kim J."/>
        </authorList>
    </citation>
    <scope>NUCLEOTIDE SEQUENCE [LARGE SCALE GENOMIC DNA]</scope>
    <source>
        <strain evidence="1 2">PR3</strain>
    </source>
</reference>
<proteinExistence type="predicted"/>